<name>A0A914EG08_9BILA</name>
<organism evidence="2 3">
    <name type="scientific">Acrobeloides nanus</name>
    <dbReference type="NCBI Taxonomy" id="290746"/>
    <lineage>
        <taxon>Eukaryota</taxon>
        <taxon>Metazoa</taxon>
        <taxon>Ecdysozoa</taxon>
        <taxon>Nematoda</taxon>
        <taxon>Chromadorea</taxon>
        <taxon>Rhabditida</taxon>
        <taxon>Tylenchina</taxon>
        <taxon>Cephalobomorpha</taxon>
        <taxon>Cephaloboidea</taxon>
        <taxon>Cephalobidae</taxon>
        <taxon>Acrobeloides</taxon>
    </lineage>
</organism>
<dbReference type="WBParaSite" id="ACRNAN_scaffold750.g17676.t1">
    <property type="protein sequence ID" value="ACRNAN_scaffold750.g17676.t1"/>
    <property type="gene ID" value="ACRNAN_scaffold750.g17676"/>
</dbReference>
<reference evidence="3" key="1">
    <citation type="submission" date="2022-11" db="UniProtKB">
        <authorList>
            <consortium name="WormBaseParasite"/>
        </authorList>
    </citation>
    <scope>IDENTIFICATION</scope>
</reference>
<evidence type="ECO:0000256" key="1">
    <source>
        <dbReference type="SAM" id="MobiDB-lite"/>
    </source>
</evidence>
<dbReference type="Proteomes" id="UP000887540">
    <property type="component" value="Unplaced"/>
</dbReference>
<keyword evidence="2" id="KW-1185">Reference proteome</keyword>
<feature type="region of interest" description="Disordered" evidence="1">
    <location>
        <begin position="38"/>
        <end position="60"/>
    </location>
</feature>
<sequence length="77" mass="9006">MKKLTDYRYRHSVDPEPNDSWIYSDLLDTKSVNLGSVGSETEEFGVRSDPDPKEFGSMDPKRFQRFYSQPRVEKTTL</sequence>
<evidence type="ECO:0000313" key="2">
    <source>
        <dbReference type="Proteomes" id="UP000887540"/>
    </source>
</evidence>
<accession>A0A914EG08</accession>
<proteinExistence type="predicted"/>
<evidence type="ECO:0000313" key="3">
    <source>
        <dbReference type="WBParaSite" id="ACRNAN_scaffold750.g17676.t1"/>
    </source>
</evidence>
<protein>
    <submittedName>
        <fullName evidence="3">Uncharacterized protein</fullName>
    </submittedName>
</protein>
<dbReference type="AlphaFoldDB" id="A0A914EG08"/>
<feature type="compositionally biased region" description="Basic and acidic residues" evidence="1">
    <location>
        <begin position="44"/>
        <end position="60"/>
    </location>
</feature>